<accession>A8RTH5</accession>
<comment type="caution">
    <text evidence="1">The sequence shown here is derived from an EMBL/GenBank/DDBJ whole genome shotgun (WGS) entry which is preliminary data.</text>
</comment>
<evidence type="ECO:0000313" key="1">
    <source>
        <dbReference type="EMBL" id="EDP16237.1"/>
    </source>
</evidence>
<reference evidence="1 2" key="2">
    <citation type="submission" date="2007-09" db="EMBL/GenBank/DDBJ databases">
        <title>Draft genome sequence of Clostridium bolteae (ATCC BAA-613).</title>
        <authorList>
            <person name="Sudarsanam P."/>
            <person name="Ley R."/>
            <person name="Guruge J."/>
            <person name="Turnbaugh P.J."/>
            <person name="Mahowald M."/>
            <person name="Liep D."/>
            <person name="Gordon J."/>
        </authorList>
    </citation>
    <scope>NUCLEOTIDE SEQUENCE [LARGE SCALE GENOMIC DNA]</scope>
    <source>
        <strain evidence="2">ATCC BAA-613 / DSM 15670 / CCUG 46953 / JCM 12243 / WAL 16351</strain>
    </source>
</reference>
<reference evidence="1 2" key="1">
    <citation type="submission" date="2007-08" db="EMBL/GenBank/DDBJ databases">
        <authorList>
            <person name="Fulton L."/>
            <person name="Clifton S."/>
            <person name="Fulton B."/>
            <person name="Xu J."/>
            <person name="Minx P."/>
            <person name="Pepin K.H."/>
            <person name="Johnson M."/>
            <person name="Thiruvilangam P."/>
            <person name="Bhonagiri V."/>
            <person name="Nash W.E."/>
            <person name="Mardis E.R."/>
            <person name="Wilson R.K."/>
        </authorList>
    </citation>
    <scope>NUCLEOTIDE SEQUENCE [LARGE SCALE GENOMIC DNA]</scope>
    <source>
        <strain evidence="2">ATCC BAA-613 / DSM 15670 / CCUG 46953 / JCM 12243 / WAL 16351</strain>
    </source>
</reference>
<dbReference type="AlphaFoldDB" id="A8RTH5"/>
<evidence type="ECO:0000313" key="2">
    <source>
        <dbReference type="Proteomes" id="UP000005396"/>
    </source>
</evidence>
<name>A8RTH5_ENTBW</name>
<dbReference type="EMBL" id="ABCC02000032">
    <property type="protein sequence ID" value="EDP16237.1"/>
    <property type="molecule type" value="Genomic_DNA"/>
</dbReference>
<protein>
    <submittedName>
        <fullName evidence="1">Uncharacterized protein</fullName>
    </submittedName>
</protein>
<dbReference type="Proteomes" id="UP000005396">
    <property type="component" value="Unassembled WGS sequence"/>
</dbReference>
<proteinExistence type="predicted"/>
<sequence>MNYIYKYFDLFAALFCVIITDKRKEGKFDLSKLVSFSHGFAE</sequence>
<dbReference type="PaxDb" id="411902-CLOBOL_03674"/>
<organism evidence="1 2">
    <name type="scientific">Enterocloster bolteae (strain ATCC BAA-613 / DSM 15670 / CCUG 46953 / JCM 12243 / WAL 16351)</name>
    <name type="common">Clostridium bolteae</name>
    <dbReference type="NCBI Taxonomy" id="411902"/>
    <lineage>
        <taxon>Bacteria</taxon>
        <taxon>Bacillati</taxon>
        <taxon>Bacillota</taxon>
        <taxon>Clostridia</taxon>
        <taxon>Lachnospirales</taxon>
        <taxon>Lachnospiraceae</taxon>
        <taxon>Enterocloster</taxon>
    </lineage>
</organism>
<dbReference type="HOGENOM" id="CLU_3249439_0_0_9"/>
<gene>
    <name evidence="1" type="ORF">CLOBOL_03674</name>
</gene>